<dbReference type="Proteomes" id="UP000310200">
    <property type="component" value="Unassembled WGS sequence"/>
</dbReference>
<proteinExistence type="predicted"/>
<keyword evidence="2" id="KW-1185">Reference proteome</keyword>
<accession>A0A4S2JJZ0</accession>
<evidence type="ECO:0000313" key="2">
    <source>
        <dbReference type="Proteomes" id="UP000310200"/>
    </source>
</evidence>
<gene>
    <name evidence="1" type="ORF">DBV15_07243</name>
</gene>
<comment type="caution">
    <text evidence="1">The sequence shown here is derived from an EMBL/GenBank/DDBJ whole genome shotgun (WGS) entry which is preliminary data.</text>
</comment>
<organism evidence="1 2">
    <name type="scientific">Temnothorax longispinosus</name>
    <dbReference type="NCBI Taxonomy" id="300112"/>
    <lineage>
        <taxon>Eukaryota</taxon>
        <taxon>Metazoa</taxon>
        <taxon>Ecdysozoa</taxon>
        <taxon>Arthropoda</taxon>
        <taxon>Hexapoda</taxon>
        <taxon>Insecta</taxon>
        <taxon>Pterygota</taxon>
        <taxon>Neoptera</taxon>
        <taxon>Endopterygota</taxon>
        <taxon>Hymenoptera</taxon>
        <taxon>Apocrita</taxon>
        <taxon>Aculeata</taxon>
        <taxon>Formicoidea</taxon>
        <taxon>Formicidae</taxon>
        <taxon>Myrmicinae</taxon>
        <taxon>Temnothorax</taxon>
    </lineage>
</organism>
<name>A0A4S2JJZ0_9HYME</name>
<protein>
    <submittedName>
        <fullName evidence="1">Uncharacterized protein</fullName>
    </submittedName>
</protein>
<reference evidence="1 2" key="1">
    <citation type="journal article" date="2019" name="Philos. Trans. R. Soc. Lond., B, Biol. Sci.">
        <title>Ant behaviour and brain gene expression of defending hosts depend on the ecological success of the intruding social parasite.</title>
        <authorList>
            <person name="Kaur R."/>
            <person name="Stoldt M."/>
            <person name="Jongepier E."/>
            <person name="Feldmeyer B."/>
            <person name="Menzel F."/>
            <person name="Bornberg-Bauer E."/>
            <person name="Foitzik S."/>
        </authorList>
    </citation>
    <scope>NUCLEOTIDE SEQUENCE [LARGE SCALE GENOMIC DNA]</scope>
    <source>
        <tissue evidence="1">Whole body</tissue>
    </source>
</reference>
<sequence>MGELRMFTLRFEISQNDGDNSRVNLVDSHYRVYRDRDGKLRQLGDSVFEHFTSVFHRVARSPRVCLMIRQDIMGTGK</sequence>
<evidence type="ECO:0000313" key="1">
    <source>
        <dbReference type="EMBL" id="TGZ36183.1"/>
    </source>
</evidence>
<dbReference type="EMBL" id="QBLH01003688">
    <property type="protein sequence ID" value="TGZ36183.1"/>
    <property type="molecule type" value="Genomic_DNA"/>
</dbReference>
<dbReference type="AlphaFoldDB" id="A0A4S2JJZ0"/>